<keyword evidence="1" id="KW-0732">Signal</keyword>
<dbReference type="OrthoDB" id="891726at2759"/>
<feature type="chain" id="PRO_5027069557" evidence="1">
    <location>
        <begin position="20"/>
        <end position="232"/>
    </location>
</feature>
<name>A0A6J1D651_MOMCH</name>
<evidence type="ECO:0000256" key="1">
    <source>
        <dbReference type="SAM" id="SignalP"/>
    </source>
</evidence>
<dbReference type="Proteomes" id="UP000504603">
    <property type="component" value="Unplaced"/>
</dbReference>
<reference evidence="3" key="1">
    <citation type="submission" date="2025-08" db="UniProtKB">
        <authorList>
            <consortium name="RefSeq"/>
        </authorList>
    </citation>
    <scope>IDENTIFICATION</scope>
    <source>
        <strain evidence="3">OHB3-1</strain>
    </source>
</reference>
<gene>
    <name evidence="3" type="primary">LOC111017401</name>
</gene>
<proteinExistence type="predicted"/>
<dbReference type="PANTHER" id="PTHR33321">
    <property type="match status" value="1"/>
</dbReference>
<dbReference type="PANTHER" id="PTHR33321:SF12">
    <property type="entry name" value="PLANT BASIC SECRETORY PROTEIN (BSP) FAMILY PROTEIN"/>
    <property type="match status" value="1"/>
</dbReference>
<organism evidence="2 3">
    <name type="scientific">Momordica charantia</name>
    <name type="common">Bitter gourd</name>
    <name type="synonym">Balsam pear</name>
    <dbReference type="NCBI Taxonomy" id="3673"/>
    <lineage>
        <taxon>Eukaryota</taxon>
        <taxon>Viridiplantae</taxon>
        <taxon>Streptophyta</taxon>
        <taxon>Embryophyta</taxon>
        <taxon>Tracheophyta</taxon>
        <taxon>Spermatophyta</taxon>
        <taxon>Magnoliopsida</taxon>
        <taxon>eudicotyledons</taxon>
        <taxon>Gunneridae</taxon>
        <taxon>Pentapetalae</taxon>
        <taxon>rosids</taxon>
        <taxon>fabids</taxon>
        <taxon>Cucurbitales</taxon>
        <taxon>Cucurbitaceae</taxon>
        <taxon>Momordiceae</taxon>
        <taxon>Momordica</taxon>
    </lineage>
</organism>
<dbReference type="AlphaFoldDB" id="A0A6J1D651"/>
<sequence length="232" mass="25389">MASPEIFLAFLITLASVQAINSVEFSVTNNAGNTAGGVRFDLEIGTSYAEQTLKSATDFVWKIFQQETDTDDRKSVQSIRLFIDAEYDGVSYTFGGDICIAAKHIAEFSGDLKNEISGIIYPEVAHVWQWSGNSEAPGGLIDGVAEFVRLKSGFVSGEWPGAGEGERWDEGGGVTARFLEYLEGLGSGFVAEINRKMRNGYREDYFVELMAATAGELWADYKAEYAPIINTN</sequence>
<protein>
    <submittedName>
        <fullName evidence="3">Uncharacterized protein LOC111017401</fullName>
    </submittedName>
</protein>
<evidence type="ECO:0000313" key="3">
    <source>
        <dbReference type="RefSeq" id="XP_022148842.1"/>
    </source>
</evidence>
<keyword evidence="2" id="KW-1185">Reference proteome</keyword>
<dbReference type="Pfam" id="PF04450">
    <property type="entry name" value="BSP"/>
    <property type="match status" value="1"/>
</dbReference>
<dbReference type="RefSeq" id="XP_022148842.1">
    <property type="nucleotide sequence ID" value="XM_022293150.1"/>
</dbReference>
<dbReference type="InterPro" id="IPR007541">
    <property type="entry name" value="Uncharacterised_BSP"/>
</dbReference>
<evidence type="ECO:0000313" key="2">
    <source>
        <dbReference type="Proteomes" id="UP000504603"/>
    </source>
</evidence>
<accession>A0A6J1D651</accession>
<dbReference type="GeneID" id="111017401"/>
<dbReference type="KEGG" id="mcha:111017401"/>
<feature type="signal peptide" evidence="1">
    <location>
        <begin position="1"/>
        <end position="19"/>
    </location>
</feature>